<comment type="similarity">
    <text evidence="1">Belongs to the LysR transcriptional regulatory family.</text>
</comment>
<evidence type="ECO:0000256" key="1">
    <source>
        <dbReference type="ARBA" id="ARBA00009437"/>
    </source>
</evidence>
<dbReference type="Gene3D" id="1.10.10.10">
    <property type="entry name" value="Winged helix-like DNA-binding domain superfamily/Winged helix DNA-binding domain"/>
    <property type="match status" value="1"/>
</dbReference>
<evidence type="ECO:0000259" key="5">
    <source>
        <dbReference type="PROSITE" id="PS50931"/>
    </source>
</evidence>
<dbReference type="PRINTS" id="PR00039">
    <property type="entry name" value="HTHLYSR"/>
</dbReference>
<dbReference type="InterPro" id="IPR050176">
    <property type="entry name" value="LTTR"/>
</dbReference>
<dbReference type="PANTHER" id="PTHR30579">
    <property type="entry name" value="TRANSCRIPTIONAL REGULATOR"/>
    <property type="match status" value="1"/>
</dbReference>
<evidence type="ECO:0000256" key="2">
    <source>
        <dbReference type="ARBA" id="ARBA00023015"/>
    </source>
</evidence>
<dbReference type="Pfam" id="PF00126">
    <property type="entry name" value="HTH_1"/>
    <property type="match status" value="1"/>
</dbReference>
<dbReference type="GO" id="GO:0003700">
    <property type="term" value="F:DNA-binding transcription factor activity"/>
    <property type="evidence" value="ECO:0007669"/>
    <property type="project" value="InterPro"/>
</dbReference>
<evidence type="ECO:0000313" key="6">
    <source>
        <dbReference type="EMBL" id="KOO07555.1"/>
    </source>
</evidence>
<gene>
    <name evidence="6" type="ORF">AKJ31_11760</name>
</gene>
<evidence type="ECO:0000313" key="7">
    <source>
        <dbReference type="Proteomes" id="UP000037530"/>
    </source>
</evidence>
<organism evidence="6 7">
    <name type="scientific">Vibrio hepatarius</name>
    <dbReference type="NCBI Taxonomy" id="171383"/>
    <lineage>
        <taxon>Bacteria</taxon>
        <taxon>Pseudomonadati</taxon>
        <taxon>Pseudomonadota</taxon>
        <taxon>Gammaproteobacteria</taxon>
        <taxon>Vibrionales</taxon>
        <taxon>Vibrionaceae</taxon>
        <taxon>Vibrio</taxon>
        <taxon>Vibrio oreintalis group</taxon>
    </lineage>
</organism>
<dbReference type="PROSITE" id="PS50931">
    <property type="entry name" value="HTH_LYSR"/>
    <property type="match status" value="1"/>
</dbReference>
<keyword evidence="2" id="KW-0805">Transcription regulation</keyword>
<dbReference type="AlphaFoldDB" id="A0A0M0HZQ7"/>
<dbReference type="EMBL" id="LHPI01000009">
    <property type="protein sequence ID" value="KOO07555.1"/>
    <property type="molecule type" value="Genomic_DNA"/>
</dbReference>
<dbReference type="InterPro" id="IPR036388">
    <property type="entry name" value="WH-like_DNA-bd_sf"/>
</dbReference>
<proteinExistence type="inferred from homology"/>
<dbReference type="Proteomes" id="UP000037530">
    <property type="component" value="Unassembled WGS sequence"/>
</dbReference>
<comment type="caution">
    <text evidence="6">The sequence shown here is derived from an EMBL/GenBank/DDBJ whole genome shotgun (WGS) entry which is preliminary data.</text>
</comment>
<dbReference type="RefSeq" id="WP_053409294.1">
    <property type="nucleotide sequence ID" value="NZ_LHPI01000009.1"/>
</dbReference>
<keyword evidence="7" id="KW-1185">Reference proteome</keyword>
<reference evidence="7" key="1">
    <citation type="submission" date="2015-08" db="EMBL/GenBank/DDBJ databases">
        <title>Vibrio galatheae sp. nov., a novel member of the Vibrionaceae family isolated from the Solomon Islands.</title>
        <authorList>
            <person name="Giubergia S."/>
            <person name="Machado H."/>
            <person name="Mateiu R.V."/>
            <person name="Gram L."/>
        </authorList>
    </citation>
    <scope>NUCLEOTIDE SEQUENCE [LARGE SCALE GENOMIC DNA]</scope>
    <source>
        <strain evidence="7">DSM 19134</strain>
    </source>
</reference>
<keyword evidence="3" id="KW-0238">DNA-binding</keyword>
<dbReference type="OrthoDB" id="5723059at2"/>
<dbReference type="SUPFAM" id="SSF46785">
    <property type="entry name" value="Winged helix' DNA-binding domain"/>
    <property type="match status" value="1"/>
</dbReference>
<dbReference type="PANTHER" id="PTHR30579:SF7">
    <property type="entry name" value="HTH-TYPE TRANSCRIPTIONAL REGULATOR LRHA-RELATED"/>
    <property type="match status" value="1"/>
</dbReference>
<accession>A0A0M0HZQ7</accession>
<feature type="domain" description="HTH lysR-type" evidence="5">
    <location>
        <begin position="8"/>
        <end position="64"/>
    </location>
</feature>
<name>A0A0M0HZQ7_9VIBR</name>
<dbReference type="InterPro" id="IPR036390">
    <property type="entry name" value="WH_DNA-bd_sf"/>
</dbReference>
<evidence type="ECO:0000256" key="3">
    <source>
        <dbReference type="ARBA" id="ARBA00023125"/>
    </source>
</evidence>
<dbReference type="GO" id="GO:0003677">
    <property type="term" value="F:DNA binding"/>
    <property type="evidence" value="ECO:0007669"/>
    <property type="project" value="UniProtKB-KW"/>
</dbReference>
<dbReference type="PATRIC" id="fig|171383.3.peg.2403"/>
<sequence>MKTQTKTIDVKYLKTFYQVVKHKNLTAAADALFMTQPAVSQHIKKIETIIGTEVFDRQDRFGLTRQGKILLSYADQSMNLYEKLFEDLERANTKEKVSIAISDSFSQKIIDQILNELRMLDKMETSVSFFCSSSFPERTEEFDLIFSFNHLVNNTGKSYNISSSHYVMAHSLNSEHVPEVIVYCQTLRKSHVQTILIQNNIDISKVKNWITTSCSTLIKSQLQFDNTLVICPDWCIKGIDCYVSPTKQLLNMYVWCSDTLTKEFDTKGIKRRIHQVLGDNGLYQ</sequence>
<keyword evidence="4" id="KW-0804">Transcription</keyword>
<dbReference type="InterPro" id="IPR000847">
    <property type="entry name" value="LysR_HTH_N"/>
</dbReference>
<protein>
    <submittedName>
        <fullName evidence="6">LysR family transcriptional regulator</fullName>
    </submittedName>
</protein>
<dbReference type="STRING" id="171383.AKJ31_11760"/>
<evidence type="ECO:0000256" key="4">
    <source>
        <dbReference type="ARBA" id="ARBA00023163"/>
    </source>
</evidence>